<gene>
    <name evidence="2" type="ORF">GCM10007209_07900</name>
</gene>
<dbReference type="PANTHER" id="PTHR46615">
    <property type="entry name" value="ARYLSULFATASE K"/>
    <property type="match status" value="1"/>
</dbReference>
<reference evidence="2" key="1">
    <citation type="journal article" date="2014" name="Int. J. Syst. Evol. Microbiol.">
        <title>Complete genome sequence of Corynebacterium casei LMG S-19264T (=DSM 44701T), isolated from a smear-ripened cheese.</title>
        <authorList>
            <consortium name="US DOE Joint Genome Institute (JGI-PGF)"/>
            <person name="Walter F."/>
            <person name="Albersmeier A."/>
            <person name="Kalinowski J."/>
            <person name="Ruckert C."/>
        </authorList>
    </citation>
    <scope>NUCLEOTIDE SEQUENCE</scope>
    <source>
        <strain evidence="2">CCM 7217</strain>
    </source>
</reference>
<dbReference type="InterPro" id="IPR017850">
    <property type="entry name" value="Alkaline_phosphatase_core_sf"/>
</dbReference>
<dbReference type="SUPFAM" id="SSF53649">
    <property type="entry name" value="Alkaline phosphatase-like"/>
    <property type="match status" value="1"/>
</dbReference>
<dbReference type="Pfam" id="PF00884">
    <property type="entry name" value="Sulfatase"/>
    <property type="match status" value="1"/>
</dbReference>
<dbReference type="GO" id="GO:0004065">
    <property type="term" value="F:arylsulfatase activity"/>
    <property type="evidence" value="ECO:0007669"/>
    <property type="project" value="TreeGrafter"/>
</dbReference>
<dbReference type="Gene3D" id="3.30.1120.10">
    <property type="match status" value="1"/>
</dbReference>
<organism evidence="2 3">
    <name type="scientific">Haloferax sulfurifontis</name>
    <dbReference type="NCBI Taxonomy" id="255616"/>
    <lineage>
        <taxon>Archaea</taxon>
        <taxon>Methanobacteriati</taxon>
        <taxon>Methanobacteriota</taxon>
        <taxon>Stenosarchaea group</taxon>
        <taxon>Halobacteria</taxon>
        <taxon>Halobacteriales</taxon>
        <taxon>Haloferacaceae</taxon>
        <taxon>Haloferax</taxon>
    </lineage>
</organism>
<dbReference type="PANTHER" id="PTHR46615:SF1">
    <property type="entry name" value="ARYLSULFATASE K"/>
    <property type="match status" value="1"/>
</dbReference>
<proteinExistence type="predicted"/>
<reference evidence="2" key="2">
    <citation type="submission" date="2020-09" db="EMBL/GenBank/DDBJ databases">
        <authorList>
            <person name="Sun Q."/>
            <person name="Sedlacek I."/>
        </authorList>
    </citation>
    <scope>NUCLEOTIDE SEQUENCE</scope>
    <source>
        <strain evidence="2">CCM 7217</strain>
    </source>
</reference>
<protein>
    <recommendedName>
        <fullName evidence="1">Sulfatase N-terminal domain-containing protein</fullName>
    </recommendedName>
</protein>
<evidence type="ECO:0000313" key="3">
    <source>
        <dbReference type="Proteomes" id="UP000646833"/>
    </source>
</evidence>
<dbReference type="InterPro" id="IPR000917">
    <property type="entry name" value="Sulfatase_N"/>
</dbReference>
<dbReference type="GO" id="GO:0015024">
    <property type="term" value="F:glucuronate-2-sulfatase activity"/>
    <property type="evidence" value="ECO:0007669"/>
    <property type="project" value="TreeGrafter"/>
</dbReference>
<evidence type="ECO:0000259" key="1">
    <source>
        <dbReference type="Pfam" id="PF00884"/>
    </source>
</evidence>
<sequence length="407" mass="46830">MAMTRDDIVLITVDCWRPDTLTRMDSVQSSTLSQDFAIAQGAATNGVFPAIFASQYYPEVYDETGAVKGSCRTLPSVLSELGYNTGGFVASNPYLSKWRDEFDTFWNDGLSPTDEFKSGNIVENIVRLFSMKSRVPAPDLLNRAGTWWRNSDSPRFLWLHFMDLHSPYLPGLKRVLQTGPIKSLQTLNHEWSDSRKPDEKYQDSYKDLYYHCVDYFDNFLESLFDFIPNDAHTIMTGDHGEGFDHDVWGHAQLYDEVVKVPFLYRGPTRSDQKKLIRHVDIPIMFLDAIDSEPPTQWRGSFEDDEPFIINHAPRIGETYVGYRNERWKFIRRYGSHGKYETELYDLKEDPDEVVNISNSDLIEELDAAVNSFISSDSIDQERIGEHLVGFNQDNSVTSRLQDLGYVE</sequence>
<comment type="caution">
    <text evidence="2">The sequence shown here is derived from an EMBL/GenBank/DDBJ whole genome shotgun (WGS) entry which is preliminary data.</text>
</comment>
<evidence type="ECO:0000313" key="2">
    <source>
        <dbReference type="EMBL" id="GGC48696.1"/>
    </source>
</evidence>
<dbReference type="Gene3D" id="3.40.720.10">
    <property type="entry name" value="Alkaline Phosphatase, subunit A"/>
    <property type="match status" value="1"/>
</dbReference>
<dbReference type="EMBL" id="BMCI01000001">
    <property type="protein sequence ID" value="GGC48696.1"/>
    <property type="molecule type" value="Genomic_DNA"/>
</dbReference>
<feature type="domain" description="Sulfatase N-terminal" evidence="1">
    <location>
        <begin position="25"/>
        <end position="288"/>
    </location>
</feature>
<dbReference type="InterPro" id="IPR051849">
    <property type="entry name" value="GAG-degrading_sulfatase"/>
</dbReference>
<dbReference type="Proteomes" id="UP000646833">
    <property type="component" value="Unassembled WGS sequence"/>
</dbReference>
<dbReference type="AlphaFoldDB" id="A0A830DSX9"/>
<accession>A0A830DSX9</accession>
<name>A0A830DSX9_9EURY</name>